<reference evidence="2" key="1">
    <citation type="submission" date="2019-08" db="EMBL/GenBank/DDBJ databases">
        <authorList>
            <person name="Kucharzyk K."/>
            <person name="Murdoch R.W."/>
            <person name="Higgins S."/>
            <person name="Loffler F."/>
        </authorList>
    </citation>
    <scope>NUCLEOTIDE SEQUENCE</scope>
</reference>
<protein>
    <recommendedName>
        <fullName evidence="1">Bacteriophage Mu GpT domain-containing protein</fullName>
    </recommendedName>
</protein>
<dbReference type="EMBL" id="VSSQ01001830">
    <property type="protein sequence ID" value="MPM11430.1"/>
    <property type="molecule type" value="Genomic_DNA"/>
</dbReference>
<gene>
    <name evidence="2" type="ORF">SDC9_57774</name>
</gene>
<dbReference type="Pfam" id="PF10124">
    <property type="entry name" value="Mu-like_gpT"/>
    <property type="match status" value="3"/>
</dbReference>
<dbReference type="AlphaFoldDB" id="A0A644X5H8"/>
<comment type="caution">
    <text evidence="2">The sequence shown here is derived from an EMBL/GenBank/DDBJ whole genome shotgun (WGS) entry which is preliminary data.</text>
</comment>
<name>A0A644X5H8_9ZZZZ</name>
<evidence type="ECO:0000259" key="1">
    <source>
        <dbReference type="Pfam" id="PF10124"/>
    </source>
</evidence>
<feature type="domain" description="Bacteriophage Mu GpT" evidence="1">
    <location>
        <begin position="9"/>
        <end position="156"/>
    </location>
</feature>
<feature type="domain" description="Bacteriophage Mu GpT" evidence="1">
    <location>
        <begin position="233"/>
        <end position="299"/>
    </location>
</feature>
<organism evidence="2">
    <name type="scientific">bioreactor metagenome</name>
    <dbReference type="NCBI Taxonomy" id="1076179"/>
    <lineage>
        <taxon>unclassified sequences</taxon>
        <taxon>metagenomes</taxon>
        <taxon>ecological metagenomes</taxon>
    </lineage>
</organism>
<dbReference type="InterPro" id="IPR018774">
    <property type="entry name" value="Phage_Mu_GpT"/>
</dbReference>
<proteinExistence type="predicted"/>
<accession>A0A644X5H8</accession>
<evidence type="ECO:0000313" key="2">
    <source>
        <dbReference type="EMBL" id="MPM11430.1"/>
    </source>
</evidence>
<sequence length="305" mass="34286">MIINQASIKEAFSAFNTVFNKAFSETEVQYTKVAMEVPSETRDETYAWLGAVPSMREWIGDREIKNLAAYGYTIRNKDFELTVSVPRNDIEDDRIGVFKPMFQDLAYSARLHPDKLVFGLLPKAFTELCFDGKPFISDGHTPGIEGKKVKAQSNKGTSQLTPDSYGAARTQMLTLINDEGEPLRIVPDLLVVSPQKEAVARTILEATEIHQETNIYKGTAELLVVPELAANPEQWFLLCTKRPVKPFIFQNRRKPQLVANDRPNDDNVFWKKEFIYGVDARCNAGYGLWQLAFGSTGEVAPTTNP</sequence>
<feature type="domain" description="Bacteriophage Mu GpT" evidence="1">
    <location>
        <begin position="158"/>
        <end position="227"/>
    </location>
</feature>